<dbReference type="EMBL" id="JBHTBF010000002">
    <property type="protein sequence ID" value="MFC7317790.1"/>
    <property type="molecule type" value="Genomic_DNA"/>
</dbReference>
<name>A0ABD6ABJ6_9EURY</name>
<sequence length="52" mass="5916">MPKTLEVKCTNSECELDMFELHYTYDMPDDTAVGDFSCPYCGSTDDLEEIVL</sequence>
<evidence type="ECO:0000313" key="1">
    <source>
        <dbReference type="EMBL" id="MFC7317790.1"/>
    </source>
</evidence>
<dbReference type="GeneID" id="79315527"/>
<dbReference type="InterPro" id="IPR055981">
    <property type="entry name" value="DUF7559"/>
</dbReference>
<keyword evidence="2" id="KW-1185">Reference proteome</keyword>
<comment type="caution">
    <text evidence="1">The sequence shown here is derived from an EMBL/GenBank/DDBJ whole genome shotgun (WGS) entry which is preliminary data.</text>
</comment>
<evidence type="ECO:0008006" key="3">
    <source>
        <dbReference type="Google" id="ProtNLM"/>
    </source>
</evidence>
<reference evidence="1 2" key="1">
    <citation type="journal article" date="2019" name="Int. J. Syst. Evol. Microbiol.">
        <title>The Global Catalogue of Microorganisms (GCM) 10K type strain sequencing project: providing services to taxonomists for standard genome sequencing and annotation.</title>
        <authorList>
            <consortium name="The Broad Institute Genomics Platform"/>
            <consortium name="The Broad Institute Genome Sequencing Center for Infectious Disease"/>
            <person name="Wu L."/>
            <person name="Ma J."/>
        </authorList>
    </citation>
    <scope>NUCLEOTIDE SEQUENCE [LARGE SCALE GENOMIC DNA]</scope>
    <source>
        <strain evidence="1 2">PSR21</strain>
    </source>
</reference>
<evidence type="ECO:0000313" key="2">
    <source>
        <dbReference type="Proteomes" id="UP001596547"/>
    </source>
</evidence>
<gene>
    <name evidence="1" type="ORF">ACFQPE_13475</name>
</gene>
<dbReference type="Proteomes" id="UP001596547">
    <property type="component" value="Unassembled WGS sequence"/>
</dbReference>
<organism evidence="1 2">
    <name type="scientific">Halomarina halobia</name>
    <dbReference type="NCBI Taxonomy" id="3033386"/>
    <lineage>
        <taxon>Archaea</taxon>
        <taxon>Methanobacteriati</taxon>
        <taxon>Methanobacteriota</taxon>
        <taxon>Stenosarchaea group</taxon>
        <taxon>Halobacteria</taxon>
        <taxon>Halobacteriales</taxon>
        <taxon>Natronomonadaceae</taxon>
        <taxon>Halomarina</taxon>
    </lineage>
</organism>
<dbReference type="AlphaFoldDB" id="A0ABD6ABJ6"/>
<proteinExistence type="predicted"/>
<accession>A0ABD6ABJ6</accession>
<dbReference type="Pfam" id="PF24440">
    <property type="entry name" value="DUF7559"/>
    <property type="match status" value="1"/>
</dbReference>
<dbReference type="RefSeq" id="WP_276302970.1">
    <property type="nucleotide sequence ID" value="NZ_CP119992.1"/>
</dbReference>
<protein>
    <recommendedName>
        <fullName evidence="3">Small CPxCG-related zinc finger protein</fullName>
    </recommendedName>
</protein>